<gene>
    <name evidence="1" type="ORF">LCGC14_2599950</name>
</gene>
<sequence>MNAEKAKQLVGNQPTWALRNMVKALTLPISTFLNTLEDEHRLEAARFLLQEREWQER</sequence>
<dbReference type="AlphaFoldDB" id="A0A0F9CK03"/>
<dbReference type="EMBL" id="LAZR01043875">
    <property type="protein sequence ID" value="KKL06046.1"/>
    <property type="molecule type" value="Genomic_DNA"/>
</dbReference>
<proteinExistence type="predicted"/>
<accession>A0A0F9CK03</accession>
<evidence type="ECO:0000313" key="1">
    <source>
        <dbReference type="EMBL" id="KKL06046.1"/>
    </source>
</evidence>
<protein>
    <submittedName>
        <fullName evidence="1">Uncharacterized protein</fullName>
    </submittedName>
</protein>
<reference evidence="1" key="1">
    <citation type="journal article" date="2015" name="Nature">
        <title>Complex archaea that bridge the gap between prokaryotes and eukaryotes.</title>
        <authorList>
            <person name="Spang A."/>
            <person name="Saw J.H."/>
            <person name="Jorgensen S.L."/>
            <person name="Zaremba-Niedzwiedzka K."/>
            <person name="Martijn J."/>
            <person name="Lind A.E."/>
            <person name="van Eijk R."/>
            <person name="Schleper C."/>
            <person name="Guy L."/>
            <person name="Ettema T.J."/>
        </authorList>
    </citation>
    <scope>NUCLEOTIDE SEQUENCE</scope>
</reference>
<organism evidence="1">
    <name type="scientific">marine sediment metagenome</name>
    <dbReference type="NCBI Taxonomy" id="412755"/>
    <lineage>
        <taxon>unclassified sequences</taxon>
        <taxon>metagenomes</taxon>
        <taxon>ecological metagenomes</taxon>
    </lineage>
</organism>
<name>A0A0F9CK03_9ZZZZ</name>
<comment type="caution">
    <text evidence="1">The sequence shown here is derived from an EMBL/GenBank/DDBJ whole genome shotgun (WGS) entry which is preliminary data.</text>
</comment>